<gene>
    <name evidence="1" type="ORF">F4694_000474</name>
</gene>
<reference evidence="2" key="1">
    <citation type="submission" date="2020-07" db="EMBL/GenBank/DDBJ databases">
        <authorList>
            <person name="Partida-Martinez L."/>
            <person name="Huntemann M."/>
            <person name="Clum A."/>
            <person name="Wang J."/>
            <person name="Palaniappan K."/>
            <person name="Ritter S."/>
            <person name="Chen I.-M."/>
            <person name="Stamatis D."/>
            <person name="Reddy T."/>
            <person name="O'Malley R."/>
            <person name="Daum C."/>
            <person name="Shapiro N."/>
            <person name="Ivanova N."/>
            <person name="Kyrpides N."/>
            <person name="Woyke T."/>
        </authorList>
    </citation>
    <scope>NUCLEOTIDE SEQUENCE [LARGE SCALE GENOMIC DNA]</scope>
    <source>
        <strain evidence="2">AT2.8</strain>
    </source>
</reference>
<comment type="caution">
    <text evidence="1">The sequence shown here is derived from an EMBL/GenBank/DDBJ whole genome shotgun (WGS) entry which is preliminary data.</text>
</comment>
<proteinExistence type="predicted"/>
<sequence length="119" mass="13910">MQELIELFLSTIKKRNHVQKLLENSGGLKIKLVCEDSQDFLVLNYGERFLVNNNDNDTEACVINGNRDSLYLLLEGKEKLRDLIKKCKIEVYATFRTLLLIESIFYLTKIDRSYSKNFV</sequence>
<dbReference type="Proteomes" id="UP000548423">
    <property type="component" value="Unassembled WGS sequence"/>
</dbReference>
<evidence type="ECO:0000313" key="1">
    <source>
        <dbReference type="EMBL" id="NYE03755.1"/>
    </source>
</evidence>
<organism evidence="1 2">
    <name type="scientific">Neobacillus niacini</name>
    <dbReference type="NCBI Taxonomy" id="86668"/>
    <lineage>
        <taxon>Bacteria</taxon>
        <taxon>Bacillati</taxon>
        <taxon>Bacillota</taxon>
        <taxon>Bacilli</taxon>
        <taxon>Bacillales</taxon>
        <taxon>Bacillaceae</taxon>
        <taxon>Neobacillus</taxon>
    </lineage>
</organism>
<name>A0A852T7D4_9BACI</name>
<dbReference type="EMBL" id="JACCBX010000001">
    <property type="protein sequence ID" value="NYE03755.1"/>
    <property type="molecule type" value="Genomic_DNA"/>
</dbReference>
<evidence type="ECO:0008006" key="3">
    <source>
        <dbReference type="Google" id="ProtNLM"/>
    </source>
</evidence>
<dbReference type="AlphaFoldDB" id="A0A852T7D4"/>
<evidence type="ECO:0000313" key="2">
    <source>
        <dbReference type="Proteomes" id="UP000548423"/>
    </source>
</evidence>
<reference evidence="2" key="2">
    <citation type="submission" date="2020-08" db="EMBL/GenBank/DDBJ databases">
        <title>The Agave Microbiome: Exploring the role of microbial communities in plant adaptations to desert environments.</title>
        <authorList>
            <person name="Partida-Martinez L.P."/>
        </authorList>
    </citation>
    <scope>NUCLEOTIDE SEQUENCE [LARGE SCALE GENOMIC DNA]</scope>
    <source>
        <strain evidence="2">AT2.8</strain>
    </source>
</reference>
<protein>
    <recommendedName>
        <fullName evidence="3">SCP2 domain-containing protein</fullName>
    </recommendedName>
</protein>
<accession>A0A852T7D4</accession>